<proteinExistence type="inferred from homology"/>
<evidence type="ECO:0000256" key="2">
    <source>
        <dbReference type="ARBA" id="ARBA00007441"/>
    </source>
</evidence>
<name>A0A9D1CJJ0_9FIRM</name>
<dbReference type="InterPro" id="IPR015424">
    <property type="entry name" value="PyrdxlP-dep_Trfase"/>
</dbReference>
<dbReference type="GO" id="GO:0030170">
    <property type="term" value="F:pyridoxal phosphate binding"/>
    <property type="evidence" value="ECO:0007669"/>
    <property type="project" value="InterPro"/>
</dbReference>
<dbReference type="GO" id="GO:0006520">
    <property type="term" value="P:amino acid metabolic process"/>
    <property type="evidence" value="ECO:0007669"/>
    <property type="project" value="InterPro"/>
</dbReference>
<evidence type="ECO:0000256" key="4">
    <source>
        <dbReference type="ARBA" id="ARBA00022679"/>
    </source>
</evidence>
<keyword evidence="4 6" id="KW-0808">Transferase</keyword>
<dbReference type="GO" id="GO:0008483">
    <property type="term" value="F:transaminase activity"/>
    <property type="evidence" value="ECO:0007669"/>
    <property type="project" value="UniProtKB-KW"/>
</dbReference>
<keyword evidence="5" id="KW-0663">Pyridoxal phosphate</keyword>
<dbReference type="Pfam" id="PF00155">
    <property type="entry name" value="Aminotran_1_2"/>
    <property type="match status" value="1"/>
</dbReference>
<dbReference type="AlphaFoldDB" id="A0A9D1CJJ0"/>
<reference evidence="8" key="1">
    <citation type="submission" date="2020-10" db="EMBL/GenBank/DDBJ databases">
        <authorList>
            <person name="Gilroy R."/>
        </authorList>
    </citation>
    <scope>NUCLEOTIDE SEQUENCE</scope>
    <source>
        <strain evidence="8">ChiHile30-977</strain>
    </source>
</reference>
<feature type="domain" description="Aminotransferase class I/classII large" evidence="7">
    <location>
        <begin position="34"/>
        <end position="389"/>
    </location>
</feature>
<dbReference type="InterPro" id="IPR050596">
    <property type="entry name" value="AspAT/PAT-like"/>
</dbReference>
<comment type="cofactor">
    <cofactor evidence="1 6">
        <name>pyridoxal 5'-phosphate</name>
        <dbReference type="ChEBI" id="CHEBI:597326"/>
    </cofactor>
</comment>
<dbReference type="InterPro" id="IPR004839">
    <property type="entry name" value="Aminotransferase_I/II_large"/>
</dbReference>
<comment type="caution">
    <text evidence="8">The sequence shown here is derived from an EMBL/GenBank/DDBJ whole genome shotgun (WGS) entry which is preliminary data.</text>
</comment>
<evidence type="ECO:0000256" key="1">
    <source>
        <dbReference type="ARBA" id="ARBA00001933"/>
    </source>
</evidence>
<accession>A0A9D1CJJ0</accession>
<protein>
    <recommendedName>
        <fullName evidence="6">Aminotransferase</fullName>
        <ecNumber evidence="6">2.6.1.-</ecNumber>
    </recommendedName>
</protein>
<dbReference type="InterPro" id="IPR015422">
    <property type="entry name" value="PyrdxlP-dep_Trfase_small"/>
</dbReference>
<dbReference type="SUPFAM" id="SSF53383">
    <property type="entry name" value="PLP-dependent transferases"/>
    <property type="match status" value="1"/>
</dbReference>
<dbReference type="InterPro" id="IPR004838">
    <property type="entry name" value="NHTrfase_class1_PyrdxlP-BS"/>
</dbReference>
<dbReference type="EC" id="2.6.1.-" evidence="6"/>
<dbReference type="InterPro" id="IPR015421">
    <property type="entry name" value="PyrdxlP-dep_Trfase_major"/>
</dbReference>
<evidence type="ECO:0000259" key="7">
    <source>
        <dbReference type="Pfam" id="PF00155"/>
    </source>
</evidence>
<gene>
    <name evidence="8" type="ORF">IAA66_07610</name>
</gene>
<dbReference type="PROSITE" id="PS00105">
    <property type="entry name" value="AA_TRANSFER_CLASS_1"/>
    <property type="match status" value="1"/>
</dbReference>
<evidence type="ECO:0000256" key="6">
    <source>
        <dbReference type="RuleBase" id="RU000481"/>
    </source>
</evidence>
<dbReference type="PANTHER" id="PTHR46383">
    <property type="entry name" value="ASPARTATE AMINOTRANSFERASE"/>
    <property type="match status" value="1"/>
</dbReference>
<evidence type="ECO:0000313" key="9">
    <source>
        <dbReference type="Proteomes" id="UP000886819"/>
    </source>
</evidence>
<dbReference type="EMBL" id="DVFI01000104">
    <property type="protein sequence ID" value="HIQ63438.1"/>
    <property type="molecule type" value="Genomic_DNA"/>
</dbReference>
<evidence type="ECO:0000313" key="8">
    <source>
        <dbReference type="EMBL" id="HIQ63438.1"/>
    </source>
</evidence>
<dbReference type="Proteomes" id="UP000886819">
    <property type="component" value="Unassembled WGS sequence"/>
</dbReference>
<dbReference type="CDD" id="cd00609">
    <property type="entry name" value="AAT_like"/>
    <property type="match status" value="1"/>
</dbReference>
<comment type="similarity">
    <text evidence="2 6">Belongs to the class-I pyridoxal-phosphate-dependent aminotransferase family.</text>
</comment>
<keyword evidence="3 6" id="KW-0032">Aminotransferase</keyword>
<dbReference type="Gene3D" id="3.40.640.10">
    <property type="entry name" value="Type I PLP-dependent aspartate aminotransferase-like (Major domain)"/>
    <property type="match status" value="1"/>
</dbReference>
<sequence>MSLSLSRRCLGITPSATLSIDARAKALRAAGQRVIGFAAGEPDFPTPAYICDAAREALAQGMTRYTPAAGMLSLREAICAKLLRDNGLTYTPEEIIVSNGAKQALFHAFSALLDPGDEVLLPTPCWVSYPEMIRMAGGVPVFVPTREADGFLPDPGALEAMVTLRTKAIVVNSPNNPTGCVYPRPLLEALADLAVRRGLFLVSDEIYERLIYDGQTHVSIASLSEEARAQTIVVNGLSKTFAMTGWRVGYAAAPRPVIRAMTSFQSHASSAPNSIAQYASAVALQNGETHIRAMRDAFDARRRLMVRRIGEIDGLSCTTPQGAFYVMLNCQSLIGRTLGGRTITDTVALCEMLLEHGGIALVPGESFEAPGFCRLSYAVSEADIESGMDTLQAFVGRLRPALERAV</sequence>
<dbReference type="FunFam" id="3.40.640.10:FF:000033">
    <property type="entry name" value="Aspartate aminotransferase"/>
    <property type="match status" value="1"/>
</dbReference>
<dbReference type="Gene3D" id="3.90.1150.10">
    <property type="entry name" value="Aspartate Aminotransferase, domain 1"/>
    <property type="match status" value="1"/>
</dbReference>
<reference evidence="8" key="2">
    <citation type="journal article" date="2021" name="PeerJ">
        <title>Extensive microbial diversity within the chicken gut microbiome revealed by metagenomics and culture.</title>
        <authorList>
            <person name="Gilroy R."/>
            <person name="Ravi A."/>
            <person name="Getino M."/>
            <person name="Pursley I."/>
            <person name="Horton D.L."/>
            <person name="Alikhan N.F."/>
            <person name="Baker D."/>
            <person name="Gharbi K."/>
            <person name="Hall N."/>
            <person name="Watson M."/>
            <person name="Adriaenssens E.M."/>
            <person name="Foster-Nyarko E."/>
            <person name="Jarju S."/>
            <person name="Secka A."/>
            <person name="Antonio M."/>
            <person name="Oren A."/>
            <person name="Chaudhuri R.R."/>
            <person name="La Ragione R."/>
            <person name="Hildebrand F."/>
            <person name="Pallen M.J."/>
        </authorList>
    </citation>
    <scope>NUCLEOTIDE SEQUENCE</scope>
    <source>
        <strain evidence="8">ChiHile30-977</strain>
    </source>
</reference>
<evidence type="ECO:0000256" key="5">
    <source>
        <dbReference type="ARBA" id="ARBA00022898"/>
    </source>
</evidence>
<evidence type="ECO:0000256" key="3">
    <source>
        <dbReference type="ARBA" id="ARBA00022576"/>
    </source>
</evidence>
<dbReference type="PRINTS" id="PR00753">
    <property type="entry name" value="ACCSYNTHASE"/>
</dbReference>
<dbReference type="PANTHER" id="PTHR46383:SF1">
    <property type="entry name" value="ASPARTATE AMINOTRANSFERASE"/>
    <property type="match status" value="1"/>
</dbReference>
<organism evidence="8 9">
    <name type="scientific">Candidatus Avichristensenella intestinipullorum</name>
    <dbReference type="NCBI Taxonomy" id="2840693"/>
    <lineage>
        <taxon>Bacteria</taxon>
        <taxon>Bacillati</taxon>
        <taxon>Bacillota</taxon>
        <taxon>Clostridia</taxon>
        <taxon>Candidatus Avichristensenella</taxon>
    </lineage>
</organism>